<evidence type="ECO:0000313" key="1">
    <source>
        <dbReference type="EMBL" id="EFQ82685.1"/>
    </source>
</evidence>
<dbReference type="EMBL" id="ACLF03000006">
    <property type="protein sequence ID" value="EFQ82685.1"/>
    <property type="molecule type" value="Genomic_DNA"/>
</dbReference>
<proteinExistence type="predicted"/>
<organism evidence="1 2">
    <name type="scientific">Aeromicrobium marinum DSM 15272</name>
    <dbReference type="NCBI Taxonomy" id="585531"/>
    <lineage>
        <taxon>Bacteria</taxon>
        <taxon>Bacillati</taxon>
        <taxon>Actinomycetota</taxon>
        <taxon>Actinomycetes</taxon>
        <taxon>Propionibacteriales</taxon>
        <taxon>Nocardioidaceae</taxon>
        <taxon>Aeromicrobium</taxon>
    </lineage>
</organism>
<dbReference type="AlphaFoldDB" id="E2SDV8"/>
<dbReference type="STRING" id="585531.HMPREF0063_11894"/>
<gene>
    <name evidence="1" type="ORF">HMPREF0063_11894</name>
</gene>
<reference evidence="1" key="1">
    <citation type="submission" date="2010-08" db="EMBL/GenBank/DDBJ databases">
        <authorList>
            <person name="Muzny D."/>
            <person name="Qin X."/>
            <person name="Buhay C."/>
            <person name="Dugan-Rocha S."/>
            <person name="Ding Y."/>
            <person name="Chen G."/>
            <person name="Hawes A."/>
            <person name="Holder M."/>
            <person name="Jhangiani S."/>
            <person name="Johnson A."/>
            <person name="Khan Z."/>
            <person name="Li Z."/>
            <person name="Liu W."/>
            <person name="Liu X."/>
            <person name="Perez L."/>
            <person name="Shen H."/>
            <person name="Wang Q."/>
            <person name="Watt J."/>
            <person name="Xi L."/>
            <person name="Xin Y."/>
            <person name="Zhou J."/>
            <person name="Deng J."/>
            <person name="Jiang H."/>
            <person name="Liu Y."/>
            <person name="Qu J."/>
            <person name="Song X.-Z."/>
            <person name="Zhang L."/>
            <person name="Villasana D."/>
            <person name="Johnson A."/>
            <person name="Liu J."/>
            <person name="Liyanage D."/>
            <person name="Lorensuhewa L."/>
            <person name="Robinson T."/>
            <person name="Song A."/>
            <person name="Song B.-B."/>
            <person name="Dinh H."/>
            <person name="Thornton R."/>
            <person name="Coyle M."/>
            <person name="Francisco L."/>
            <person name="Jackson L."/>
            <person name="Javaid M."/>
            <person name="Korchina V."/>
            <person name="Kovar C."/>
            <person name="Mata R."/>
            <person name="Mathew T."/>
            <person name="Ngo R."/>
            <person name="Nguyen L."/>
            <person name="Nguyen N."/>
            <person name="Okwuonu G."/>
            <person name="Ongeri F."/>
            <person name="Pham C."/>
            <person name="Simmons D."/>
            <person name="Wilczek-Boney K."/>
            <person name="Hale W."/>
            <person name="Jakkamsetti A."/>
            <person name="Pham P."/>
            <person name="Ruth R."/>
            <person name="San Lucas F."/>
            <person name="Warren J."/>
            <person name="Zhang J."/>
            <person name="Zhao Z."/>
            <person name="Zhou C."/>
            <person name="Zhu D."/>
            <person name="Lee S."/>
            <person name="Bess C."/>
            <person name="Blankenburg K."/>
            <person name="Forbes L."/>
            <person name="Fu Q."/>
            <person name="Gubbala S."/>
            <person name="Hirani K."/>
            <person name="Jayaseelan J.C."/>
            <person name="Lara F."/>
            <person name="Munidasa M."/>
            <person name="Palculict T."/>
            <person name="Patil S."/>
            <person name="Pu L.-L."/>
            <person name="Saada N."/>
            <person name="Tang L."/>
            <person name="Weissenberger G."/>
            <person name="Zhu Y."/>
            <person name="Hemphill L."/>
            <person name="Shang Y."/>
            <person name="Youmans B."/>
            <person name="Ayvaz T."/>
            <person name="Ross M."/>
            <person name="Santibanez J."/>
            <person name="Aqrawi P."/>
            <person name="Gross S."/>
            <person name="Joshi V."/>
            <person name="Fowler G."/>
            <person name="Nazareth L."/>
            <person name="Reid J."/>
            <person name="Worley K."/>
            <person name="Petrosino J."/>
            <person name="Highlander S."/>
            <person name="Gibbs R."/>
        </authorList>
    </citation>
    <scope>NUCLEOTIDE SEQUENCE [LARGE SCALE GENOMIC DNA]</scope>
    <source>
        <strain evidence="1">DSM 15272</strain>
    </source>
</reference>
<dbReference type="HOGENOM" id="CLU_2327613_0_0_11"/>
<keyword evidence="2" id="KW-1185">Reference proteome</keyword>
<comment type="caution">
    <text evidence="1">The sequence shown here is derived from an EMBL/GenBank/DDBJ whole genome shotgun (WGS) entry which is preliminary data.</text>
</comment>
<dbReference type="RefSeq" id="WP_007076986.1">
    <property type="nucleotide sequence ID" value="NZ_CM001024.1"/>
</dbReference>
<accession>E2SDV8</accession>
<name>E2SDV8_9ACTN</name>
<protein>
    <submittedName>
        <fullName evidence="1">Uncharacterized protein</fullName>
    </submittedName>
</protein>
<dbReference type="Proteomes" id="UP000003111">
    <property type="component" value="Unassembled WGS sequence"/>
</dbReference>
<sequence>MRLHRAGAEFYAYKITTTPPVAPTDWELSIDGGTTWADAQADGDYSVWLIAGPDYPGPGDNGGAEPAFTATDNTDVLVRLIDSPETVIWDAPQITIWS</sequence>
<evidence type="ECO:0000313" key="2">
    <source>
        <dbReference type="Proteomes" id="UP000003111"/>
    </source>
</evidence>